<dbReference type="SMART" id="SM00060">
    <property type="entry name" value="FN3"/>
    <property type="match status" value="4"/>
</dbReference>
<evidence type="ECO:0000256" key="1">
    <source>
        <dbReference type="SAM" id="SignalP"/>
    </source>
</evidence>
<name>A0A6H2GSY0_9BACL</name>
<dbReference type="PANTHER" id="PTHR43308:SF5">
    <property type="entry name" value="S-LAYER PROTEIN _ PEPTIDOGLYCAN ENDO-BETA-N-ACETYLGLUCOSAMINIDASE"/>
    <property type="match status" value="1"/>
</dbReference>
<protein>
    <submittedName>
        <fullName evidence="3">S-layer homology domain-containing protein</fullName>
    </submittedName>
</protein>
<dbReference type="RefSeq" id="WP_168906210.1">
    <property type="nucleotide sequence ID" value="NZ_CP051428.1"/>
</dbReference>
<accession>A0A6H2GSY0</accession>
<dbReference type="Pfam" id="PF00395">
    <property type="entry name" value="SLH"/>
    <property type="match status" value="2"/>
</dbReference>
<dbReference type="PANTHER" id="PTHR43308">
    <property type="entry name" value="OUTER MEMBRANE PROTEIN ALPHA-RELATED"/>
    <property type="match status" value="1"/>
</dbReference>
<dbReference type="InterPro" id="IPR051465">
    <property type="entry name" value="Cell_Envelope_Struct_Comp"/>
</dbReference>
<dbReference type="Proteomes" id="UP000502136">
    <property type="component" value="Chromosome"/>
</dbReference>
<organism evidence="3 4">
    <name type="scientific">Paenibacillus albicereus</name>
    <dbReference type="NCBI Taxonomy" id="2726185"/>
    <lineage>
        <taxon>Bacteria</taxon>
        <taxon>Bacillati</taxon>
        <taxon>Bacillota</taxon>
        <taxon>Bacilli</taxon>
        <taxon>Bacillales</taxon>
        <taxon>Paenibacillaceae</taxon>
        <taxon>Paenibacillus</taxon>
    </lineage>
</organism>
<gene>
    <name evidence="3" type="ORF">HGI30_02275</name>
</gene>
<dbReference type="EMBL" id="CP051428">
    <property type="protein sequence ID" value="QJC50533.1"/>
    <property type="molecule type" value="Genomic_DNA"/>
</dbReference>
<proteinExistence type="predicted"/>
<dbReference type="InterPro" id="IPR013783">
    <property type="entry name" value="Ig-like_fold"/>
</dbReference>
<dbReference type="PROSITE" id="PS51272">
    <property type="entry name" value="SLH"/>
    <property type="match status" value="3"/>
</dbReference>
<evidence type="ECO:0000313" key="4">
    <source>
        <dbReference type="Proteomes" id="UP000502136"/>
    </source>
</evidence>
<dbReference type="AlphaFoldDB" id="A0A6H2GSY0"/>
<evidence type="ECO:0000313" key="3">
    <source>
        <dbReference type="EMBL" id="QJC50533.1"/>
    </source>
</evidence>
<feature type="chain" id="PRO_5038991563" evidence="1">
    <location>
        <begin position="30"/>
        <end position="639"/>
    </location>
</feature>
<feature type="signal peptide" evidence="1">
    <location>
        <begin position="1"/>
        <end position="29"/>
    </location>
</feature>
<feature type="domain" description="SLH" evidence="2">
    <location>
        <begin position="34"/>
        <end position="97"/>
    </location>
</feature>
<feature type="domain" description="SLH" evidence="2">
    <location>
        <begin position="163"/>
        <end position="226"/>
    </location>
</feature>
<dbReference type="Gene3D" id="2.60.40.10">
    <property type="entry name" value="Immunoglobulins"/>
    <property type="match status" value="5"/>
</dbReference>
<reference evidence="3 4" key="1">
    <citation type="submission" date="2020-04" db="EMBL/GenBank/DDBJ databases">
        <title>Novel Paenibacillus strain UniB2 isolated from commercial digestive syrup.</title>
        <authorList>
            <person name="Thorat V."/>
            <person name="Kirdat K."/>
            <person name="Tiwarekar B."/>
            <person name="Yadav A."/>
        </authorList>
    </citation>
    <scope>NUCLEOTIDE SEQUENCE [LARGE SCALE GENOMIC DNA]</scope>
    <source>
        <strain evidence="3 4">UniB2</strain>
    </source>
</reference>
<dbReference type="KEGG" id="palr:HGI30_02275"/>
<dbReference type="InterPro" id="IPR001119">
    <property type="entry name" value="SLH_dom"/>
</dbReference>
<feature type="domain" description="SLH" evidence="2">
    <location>
        <begin position="99"/>
        <end position="160"/>
    </location>
</feature>
<sequence>MFKPKSKLILGLLALTVAMPSLASASASAASTSPSPAFTDLPGTYWAKDAIDSLVQLGVVNGFEDRTFKPQSPVTREQFAQLVTLSFYLDLPENPSQSFADVSPSRWSYPAVESAKEFLTGYYPPSGRAFFNPTGKATREDVAVALVKTLGYQPDELENKQILTRYYDSDEISPGLETYLALAVEKKLLTGYNDYTLKPADPVTRAEAAALLYRVMKSAAGDSQQALSLQVNAPATTATSTFYVSGTVTKGAKVFLNSTEAEVEQGQFRVALQLDEEGTYTYTVTARMPGGKSQIVTKEINYEKGAPTLTVSGVPEQTDKESITVSWKATDPNDSSPTIYVNGQKQSSFSESATVKLSEGANVITVRAENRFGKSTEVVKTAVLSLGGPSLNVSLPETTDKSRAVVSWTVSDKNDSSPKVYVNGQEQSSFQSSASLELKQGPNTIVVRAENKQGKSTTVTRVITFTSAGPSLRLEETAAVVDKEKLTVSWSVSDLNDSSPRVTLNGQEMSSYSSSAQVALVPGSNSIRLVATNKLGQKTELTREVQFQPAAPTLSIGYAPETTTAQEFTLTWTVSDLNDSQPKVYVNDKLASSYSNSWNVKLQSGANTFRFVASNRFGLSSEKTITITYQPEAAAPSSS</sequence>
<keyword evidence="4" id="KW-1185">Reference proteome</keyword>
<dbReference type="InterPro" id="IPR003961">
    <property type="entry name" value="FN3_dom"/>
</dbReference>
<evidence type="ECO:0000259" key="2">
    <source>
        <dbReference type="PROSITE" id="PS51272"/>
    </source>
</evidence>
<keyword evidence="1" id="KW-0732">Signal</keyword>